<protein>
    <submittedName>
        <fullName evidence="1">Uncharacterized protein</fullName>
    </submittedName>
</protein>
<comment type="caution">
    <text evidence="1">The sequence shown here is derived from an EMBL/GenBank/DDBJ whole genome shotgun (WGS) entry which is preliminary data.</text>
</comment>
<organism evidence="1 2">
    <name type="scientific">Paenarthrobacter aromaticivorans</name>
    <dbReference type="NCBI Taxonomy" id="2849150"/>
    <lineage>
        <taxon>Bacteria</taxon>
        <taxon>Bacillati</taxon>
        <taxon>Actinomycetota</taxon>
        <taxon>Actinomycetes</taxon>
        <taxon>Micrococcales</taxon>
        <taxon>Micrococcaceae</taxon>
        <taxon>Paenarthrobacter</taxon>
    </lineage>
</organism>
<sequence>MSGHFRAWSKVRNPRGCAGGTAMVLMSPVADCFSGVVIREVDEHHVAGRAVEQGCDRQLVVCPGDEVPFLTMAGMARSSTMGGRLEIMTLGSMNLWGALSSGVLGVEGLVHRLWAHAQPGSWGTLRAACG</sequence>
<dbReference type="Proteomes" id="UP000824166">
    <property type="component" value="Unassembled WGS sequence"/>
</dbReference>
<name>A0ABS6ICF7_9MICC</name>
<gene>
    <name evidence="1" type="ORF">KSW38_19760</name>
</gene>
<accession>A0ABS6ICF7</accession>
<evidence type="ECO:0000313" key="2">
    <source>
        <dbReference type="Proteomes" id="UP000824166"/>
    </source>
</evidence>
<reference evidence="1 2" key="1">
    <citation type="submission" date="2021-06" db="EMBL/GenBank/DDBJ databases">
        <authorList>
            <person name="Jeong J.W."/>
        </authorList>
    </citation>
    <scope>NUCLEOTIDE SEQUENCE [LARGE SCALE GENOMIC DNA]</scope>
    <source>
        <strain evidence="1 2">MMS21-TAE1-1</strain>
    </source>
</reference>
<evidence type="ECO:0000313" key="1">
    <source>
        <dbReference type="EMBL" id="MBU8868536.1"/>
    </source>
</evidence>
<keyword evidence="2" id="KW-1185">Reference proteome</keyword>
<proteinExistence type="predicted"/>
<dbReference type="EMBL" id="JAHOPC010000015">
    <property type="protein sequence ID" value="MBU8868536.1"/>
    <property type="molecule type" value="Genomic_DNA"/>
</dbReference>